<dbReference type="EMBL" id="GDHF01029363">
    <property type="protein sequence ID" value="JAI22951.1"/>
    <property type="molecule type" value="Transcribed_RNA"/>
</dbReference>
<organism evidence="2">
    <name type="scientific">Bactrocera latifrons</name>
    <name type="common">Malaysian fruit fly</name>
    <name type="synonym">Chaetodacus latifrons</name>
    <dbReference type="NCBI Taxonomy" id="174628"/>
    <lineage>
        <taxon>Eukaryota</taxon>
        <taxon>Metazoa</taxon>
        <taxon>Ecdysozoa</taxon>
        <taxon>Arthropoda</taxon>
        <taxon>Hexapoda</taxon>
        <taxon>Insecta</taxon>
        <taxon>Pterygota</taxon>
        <taxon>Neoptera</taxon>
        <taxon>Endopterygota</taxon>
        <taxon>Diptera</taxon>
        <taxon>Brachycera</taxon>
        <taxon>Muscomorpha</taxon>
        <taxon>Tephritoidea</taxon>
        <taxon>Tephritidae</taxon>
        <taxon>Bactrocera</taxon>
        <taxon>Bactrocera</taxon>
    </lineage>
</organism>
<evidence type="ECO:0000313" key="2">
    <source>
        <dbReference type="EMBL" id="JAI22951.1"/>
    </source>
</evidence>
<sequence length="207" mass="23481">MKYCLKLFKNDQCNFPISFILFFLQNCTFLSPLQIATDPKLALQKAKELWDYLSEDEPENQARPVSLEQLIVLLTRESARRLVHLVNFSANIASTIPKKLSHTTTEVVHHIIILNNRIISITKLDKVKNLSKQEAESLIKRALTFYGGLQIITNSYLERLATFLSGRIEAEKVTVTAITSNASSSNSRRRIEPQDNSVPVPHINGVY</sequence>
<dbReference type="OrthoDB" id="376826at2759"/>
<name>A0A0K8U8Q3_BACLA</name>
<evidence type="ECO:0000256" key="1">
    <source>
        <dbReference type="SAM" id="MobiDB-lite"/>
    </source>
</evidence>
<accession>A0A0K8U8Q3</accession>
<dbReference type="AlphaFoldDB" id="A0A0K8U8Q3"/>
<protein>
    <submittedName>
        <fullName evidence="2">Lipid storage droplets surface-binding protein 1</fullName>
    </submittedName>
</protein>
<feature type="region of interest" description="Disordered" evidence="1">
    <location>
        <begin position="182"/>
        <end position="207"/>
    </location>
</feature>
<proteinExistence type="predicted"/>
<reference evidence="2" key="1">
    <citation type="submission" date="2015-06" db="EMBL/GenBank/DDBJ databases">
        <authorList>
            <person name="Hoefler B.C."/>
            <person name="Straight P.D."/>
        </authorList>
    </citation>
    <scope>NUCLEOTIDE SEQUENCE</scope>
</reference>
<gene>
    <name evidence="2" type="primary">Lsd-1_14</name>
    <name evidence="2" type="ORF">c0_g1_i7</name>
</gene>